<gene>
    <name evidence="1" type="ORF">D187_009498</name>
</gene>
<dbReference type="AlphaFoldDB" id="S9Q1V9"/>
<evidence type="ECO:0000313" key="1">
    <source>
        <dbReference type="EMBL" id="EPX55289.1"/>
    </source>
</evidence>
<reference evidence="1" key="1">
    <citation type="submission" date="2013-05" db="EMBL/GenBank/DDBJ databases">
        <title>Genome assembly of Cystobacter fuscus DSM 2262.</title>
        <authorList>
            <person name="Sharma G."/>
            <person name="Khatri I."/>
            <person name="Kaur C."/>
            <person name="Mayilraj S."/>
            <person name="Subramanian S."/>
        </authorList>
    </citation>
    <scope>NUCLEOTIDE SEQUENCE [LARGE SCALE GENOMIC DNA]</scope>
    <source>
        <strain evidence="1">DSM 2262</strain>
    </source>
</reference>
<organism evidence="1 2">
    <name type="scientific">Cystobacter fuscus (strain ATCC 25194 / DSM 2262 / NBRC 100088 / M29)</name>
    <dbReference type="NCBI Taxonomy" id="1242864"/>
    <lineage>
        <taxon>Bacteria</taxon>
        <taxon>Pseudomonadati</taxon>
        <taxon>Myxococcota</taxon>
        <taxon>Myxococcia</taxon>
        <taxon>Myxococcales</taxon>
        <taxon>Cystobacterineae</taxon>
        <taxon>Archangiaceae</taxon>
        <taxon>Cystobacter</taxon>
    </lineage>
</organism>
<keyword evidence="2" id="KW-1185">Reference proteome</keyword>
<dbReference type="Proteomes" id="UP000011682">
    <property type="component" value="Unassembled WGS sequence"/>
</dbReference>
<evidence type="ECO:0000313" key="2">
    <source>
        <dbReference type="Proteomes" id="UP000011682"/>
    </source>
</evidence>
<comment type="caution">
    <text evidence="1">The sequence shown here is derived from an EMBL/GenBank/DDBJ whole genome shotgun (WGS) entry which is preliminary data.</text>
</comment>
<sequence length="56" mass="6131">MNQFLASDESSKSSDTCSGLAAFVFPALERLPVVASPFEEEVRHRPPLDHRSKEGG</sequence>
<accession>S9Q1V9</accession>
<protein>
    <submittedName>
        <fullName evidence="1">Uncharacterized protein</fullName>
    </submittedName>
</protein>
<proteinExistence type="predicted"/>
<name>S9Q1V9_CYSF2</name>
<dbReference type="EMBL" id="ANAH02000073">
    <property type="protein sequence ID" value="EPX55289.1"/>
    <property type="molecule type" value="Genomic_DNA"/>
</dbReference>